<name>A0A2T0MCP8_9FLAO</name>
<keyword evidence="1 3" id="KW-0808">Transferase</keyword>
<dbReference type="InterPro" id="IPR029044">
    <property type="entry name" value="Nucleotide-diphossugar_trans"/>
</dbReference>
<gene>
    <name evidence="3" type="ORF">CLV81_3662</name>
</gene>
<reference evidence="3 4" key="1">
    <citation type="submission" date="2018-03" db="EMBL/GenBank/DDBJ databases">
        <title>Genomic Encyclopedia of Archaeal and Bacterial Type Strains, Phase II (KMG-II): from individual species to whole genera.</title>
        <authorList>
            <person name="Goeker M."/>
        </authorList>
    </citation>
    <scope>NUCLEOTIDE SEQUENCE [LARGE SCALE GENOMIC DNA]</scope>
    <source>
        <strain evidence="3 4">DSM 25027</strain>
    </source>
</reference>
<keyword evidence="4" id="KW-1185">Reference proteome</keyword>
<keyword evidence="3" id="KW-0328">Glycosyltransferase</keyword>
<dbReference type="SUPFAM" id="SSF53448">
    <property type="entry name" value="Nucleotide-diphospho-sugar transferases"/>
    <property type="match status" value="1"/>
</dbReference>
<dbReference type="InterPro" id="IPR027791">
    <property type="entry name" value="Galactosyl_T_C"/>
</dbReference>
<dbReference type="PANTHER" id="PTHR40743:SF1">
    <property type="entry name" value="POSSIBLE GLYCOSYLTRANSFERASE"/>
    <property type="match status" value="1"/>
</dbReference>
<evidence type="ECO:0000313" key="4">
    <source>
        <dbReference type="Proteomes" id="UP000237640"/>
    </source>
</evidence>
<dbReference type="AlphaFoldDB" id="A0A2T0MCP8"/>
<dbReference type="OrthoDB" id="6717394at2"/>
<dbReference type="GO" id="GO:0016757">
    <property type="term" value="F:glycosyltransferase activity"/>
    <property type="evidence" value="ECO:0007669"/>
    <property type="project" value="UniProtKB-KW"/>
</dbReference>
<dbReference type="PANTHER" id="PTHR40743">
    <property type="entry name" value="NUCLEOTIDE-DIPHOSPHO-SUGAR TRANSFERASE CONTAINING PROTEIN"/>
    <property type="match status" value="1"/>
</dbReference>
<evidence type="ECO:0000313" key="3">
    <source>
        <dbReference type="EMBL" id="PRX55253.1"/>
    </source>
</evidence>
<proteinExistence type="predicted"/>
<protein>
    <submittedName>
        <fullName evidence="3">Galactosyltransferase-like protein</fullName>
    </submittedName>
</protein>
<feature type="domain" description="Galactosyltransferase C-terminal" evidence="2">
    <location>
        <begin position="135"/>
        <end position="174"/>
    </location>
</feature>
<evidence type="ECO:0000259" key="2">
    <source>
        <dbReference type="Pfam" id="PF02709"/>
    </source>
</evidence>
<comment type="caution">
    <text evidence="3">The sequence shown here is derived from an EMBL/GenBank/DDBJ whole genome shotgun (WGS) entry which is preliminary data.</text>
</comment>
<accession>A0A2T0MCP8</accession>
<dbReference type="CDD" id="cd00761">
    <property type="entry name" value="Glyco_tranf_GTA_type"/>
    <property type="match status" value="1"/>
</dbReference>
<sequence length="358" mass="42331">MKKSKISFCTVCMNRVHHLKETLPKNIKDNISYGNLEFVVLDYNSQDDLENWIFSEMGYYLSQGILVYLKTEKPEKFFMSHSKNVVSKQADGDIICNVDADNFLGKGFAEYIDDSFRTERNAYLTVDKRTTKRDCFGRICMRKKDFLKIRGYDESMIGYGFEDFDLRNRLELLGRKALFISEKSFLQALVHDDKERLINESNATSIFKIFVRFIDHAKSELLYLFDNNKYFRGKIAISRLINSESIYNLFPEKRNYEYANFLVNDKWNQGNWLKSPNEYSLENKECEMRLKLGIVQKNPLELFDKLNKNVFHEIIDDIQIMDMMMFFSQINNRIIMEKNRKEKKIAVNPNGFGETVFC</sequence>
<dbReference type="Gene3D" id="3.90.550.10">
    <property type="entry name" value="Spore Coat Polysaccharide Biosynthesis Protein SpsA, Chain A"/>
    <property type="match status" value="1"/>
</dbReference>
<dbReference type="Pfam" id="PF02709">
    <property type="entry name" value="Glyco_transf_7C"/>
    <property type="match status" value="1"/>
</dbReference>
<dbReference type="RefSeq" id="WP_106146971.1">
    <property type="nucleotide sequence ID" value="NZ_PVYX01000002.1"/>
</dbReference>
<dbReference type="EMBL" id="PVYX01000002">
    <property type="protein sequence ID" value="PRX55253.1"/>
    <property type="molecule type" value="Genomic_DNA"/>
</dbReference>
<dbReference type="Proteomes" id="UP000237640">
    <property type="component" value="Unassembled WGS sequence"/>
</dbReference>
<organism evidence="3 4">
    <name type="scientific">Flagellimonas meridianipacifica</name>
    <dbReference type="NCBI Taxonomy" id="1080225"/>
    <lineage>
        <taxon>Bacteria</taxon>
        <taxon>Pseudomonadati</taxon>
        <taxon>Bacteroidota</taxon>
        <taxon>Flavobacteriia</taxon>
        <taxon>Flavobacteriales</taxon>
        <taxon>Flavobacteriaceae</taxon>
        <taxon>Flagellimonas</taxon>
    </lineage>
</organism>
<evidence type="ECO:0000256" key="1">
    <source>
        <dbReference type="ARBA" id="ARBA00022679"/>
    </source>
</evidence>